<evidence type="ECO:0000256" key="1">
    <source>
        <dbReference type="SAM" id="MobiDB-lite"/>
    </source>
</evidence>
<dbReference type="EMBL" id="AMGV01000005">
    <property type="protein sequence ID" value="KEF57184.1"/>
    <property type="molecule type" value="Genomic_DNA"/>
</dbReference>
<proteinExistence type="predicted"/>
<dbReference type="OrthoDB" id="5288828at2759"/>
<dbReference type="PANTHER" id="PTHR38113">
    <property type="match status" value="1"/>
</dbReference>
<dbReference type="VEuPathDB" id="FungiDB:A1O9_07374"/>
<dbReference type="PANTHER" id="PTHR38113:SF1">
    <property type="entry name" value="DUF2293 DOMAIN-CONTAINING PROTEIN"/>
    <property type="match status" value="1"/>
</dbReference>
<dbReference type="RefSeq" id="XP_013259774.1">
    <property type="nucleotide sequence ID" value="XM_013404320.1"/>
</dbReference>
<organism evidence="3 4">
    <name type="scientific">Exophiala aquamarina CBS 119918</name>
    <dbReference type="NCBI Taxonomy" id="1182545"/>
    <lineage>
        <taxon>Eukaryota</taxon>
        <taxon>Fungi</taxon>
        <taxon>Dikarya</taxon>
        <taxon>Ascomycota</taxon>
        <taxon>Pezizomycotina</taxon>
        <taxon>Eurotiomycetes</taxon>
        <taxon>Chaetothyriomycetidae</taxon>
        <taxon>Chaetothyriales</taxon>
        <taxon>Herpotrichiellaceae</taxon>
        <taxon>Exophiala</taxon>
    </lineage>
</organism>
<keyword evidence="4" id="KW-1185">Reference proteome</keyword>
<feature type="region of interest" description="Disordered" evidence="1">
    <location>
        <begin position="1"/>
        <end position="38"/>
    </location>
</feature>
<name>A0A072PAQ7_9EURO</name>
<feature type="compositionally biased region" description="Basic residues" evidence="1">
    <location>
        <begin position="1"/>
        <end position="12"/>
    </location>
</feature>
<comment type="caution">
    <text evidence="3">The sequence shown here is derived from an EMBL/GenBank/DDBJ whole genome shotgun (WGS) entry which is preliminary data.</text>
</comment>
<evidence type="ECO:0000259" key="2">
    <source>
        <dbReference type="Pfam" id="PF10056"/>
    </source>
</evidence>
<evidence type="ECO:0000313" key="3">
    <source>
        <dbReference type="EMBL" id="KEF57184.1"/>
    </source>
</evidence>
<dbReference type="STRING" id="1182545.A0A072PAQ7"/>
<accession>A0A072PAQ7</accession>
<evidence type="ECO:0000313" key="4">
    <source>
        <dbReference type="Proteomes" id="UP000027920"/>
    </source>
</evidence>
<dbReference type="InterPro" id="IPR018744">
    <property type="entry name" value="DUF2293"/>
</dbReference>
<feature type="region of interest" description="Disordered" evidence="1">
    <location>
        <begin position="618"/>
        <end position="644"/>
    </location>
</feature>
<feature type="region of interest" description="Disordered" evidence="1">
    <location>
        <begin position="733"/>
        <end position="752"/>
    </location>
</feature>
<dbReference type="Proteomes" id="UP000027920">
    <property type="component" value="Unassembled WGS sequence"/>
</dbReference>
<dbReference type="GeneID" id="25282288"/>
<reference evidence="3 4" key="1">
    <citation type="submission" date="2013-03" db="EMBL/GenBank/DDBJ databases">
        <title>The Genome Sequence of Exophiala aquamarina CBS 119918.</title>
        <authorList>
            <consortium name="The Broad Institute Genomics Platform"/>
            <person name="Cuomo C."/>
            <person name="de Hoog S."/>
            <person name="Gorbushina A."/>
            <person name="Walker B."/>
            <person name="Young S.K."/>
            <person name="Zeng Q."/>
            <person name="Gargeya S."/>
            <person name="Fitzgerald M."/>
            <person name="Haas B."/>
            <person name="Abouelleil A."/>
            <person name="Allen A.W."/>
            <person name="Alvarado L."/>
            <person name="Arachchi H.M."/>
            <person name="Berlin A.M."/>
            <person name="Chapman S.B."/>
            <person name="Gainer-Dewar J."/>
            <person name="Goldberg J."/>
            <person name="Griggs A."/>
            <person name="Gujja S."/>
            <person name="Hansen M."/>
            <person name="Howarth C."/>
            <person name="Imamovic A."/>
            <person name="Ireland A."/>
            <person name="Larimer J."/>
            <person name="McCowan C."/>
            <person name="Murphy C."/>
            <person name="Pearson M."/>
            <person name="Poon T.W."/>
            <person name="Priest M."/>
            <person name="Roberts A."/>
            <person name="Saif S."/>
            <person name="Shea T."/>
            <person name="Sisk P."/>
            <person name="Sykes S."/>
            <person name="Wortman J."/>
            <person name="Nusbaum C."/>
            <person name="Birren B."/>
        </authorList>
    </citation>
    <scope>NUCLEOTIDE SEQUENCE [LARGE SCALE GENOMIC DNA]</scope>
    <source>
        <strain evidence="3 4">CBS 119918</strain>
    </source>
</reference>
<feature type="domain" description="DUF2293" evidence="2">
    <location>
        <begin position="182"/>
        <end position="264"/>
    </location>
</feature>
<dbReference type="Pfam" id="PF10056">
    <property type="entry name" value="DUF2293"/>
    <property type="match status" value="1"/>
</dbReference>
<feature type="compositionally biased region" description="Basic and acidic residues" evidence="1">
    <location>
        <begin position="528"/>
        <end position="543"/>
    </location>
</feature>
<sequence>MTRQKRAARKGTNRGAQVAKDRNRHKVVLPGNPKDKGKQLQSVVRKTRDAAGGTTHPVSQITFKAEPPQGYTFIPAGNPELTAALKEFSRQGDHKIFAVTTTPHAARHELSREVHRIGFHFPTQVVAQVCSYYGIRLTSGGKVIDESKDDQLFSRVYQRGERPKVDEPKDQVTINTEAKQTIKDLFPNIPDKDLFQIIKTAFQLGDGKVGTAEEIPLVRRAQLSVVAHIRHVYTDYDKLLRKVAYNDARHAVEQSTLARLVEWRGDDDRADEATKHAAADALREVIVISDEDDSDSEGSYEPVVHDDVRVEELATSAYAPAPGRQVSPDPSIQYPGQHIRTASQAARHYRPTQDEIAQRDLSRYAVWDQAKQDYRSSIVQRAPTVLERIYEPEIAPRSRVLVPLDPPMSHPSTPAFRTQIPPTSATRMDYEPHPTRAPSPPSFIRDHNGVLYERIIRRPRDYVPEIISGRFANSSPHLLPTARLVRTRPSSPEDFQSRGTRHYGNPHDKGYGTILPSIEGSDGLPLSPRERRIPFDRSSEPRDMNGPNYDHQHVRDPVPAEYPNGPDYVHKRRRVENLDYHQPIQEYHTLREASPIRHGEPTYRSRDQMTHARIEPRDHFGQPISPRLAPERYTNHQPLRDPQNIPYTRTAVDRATFVAEDVRENTRYQGAVVQDYGYNRAVQSTARLPEMEVIQRPVQYESRAHDSMNETRSCDNRAARERNMGVAKEFAQPFSQERRIRHSYRPQPLDPLPRQRVVEYEYPPSTVRSHALSSHQ</sequence>
<feature type="compositionally biased region" description="Polar residues" evidence="1">
    <location>
        <begin position="488"/>
        <end position="498"/>
    </location>
</feature>
<gene>
    <name evidence="3" type="ORF">A1O9_07374</name>
</gene>
<protein>
    <recommendedName>
        <fullName evidence="2">DUF2293 domain-containing protein</fullName>
    </recommendedName>
</protein>
<dbReference type="HOGENOM" id="CLU_366805_0_0_1"/>
<feature type="region of interest" description="Disordered" evidence="1">
    <location>
        <begin position="487"/>
        <end position="566"/>
    </location>
</feature>
<dbReference type="AlphaFoldDB" id="A0A072PAQ7"/>